<accession>A0ABQ7KDN5</accession>
<sequence>MEQFQHVFKGQAESKLREEQILAKQQETIQHLIIAQQRLEAILVQNFELHEYPIPRLFVILPESYERWDPRSAMTESFRLYFLCECGDHCNPSSQPNALSRQPSSSSLASLPSSIPVKNSVHIANHEGYELSRPNEFFDHYGPSVLGMLKALHLCLTAAIVVSPVVALAQNGLKEAIDNLRMLSESTLKAVEGSINFLVQRQDADASIGNATKDGTETQDYDFSKVFALAGADLRRLDTFLQKKDTDKTLGNLYRITTKTGHVKWVCLGHYDQVYRENSMAAFIQSVVTNGGTHNPHLGKVTINLKSNTIFKDFFSRLSTQGLTVSSINVTFNRYMFAADLAMLVNKIYLSNARDIHLDFQEFKTHAAIVSQAQAGKGRYNSLLGLLSNTKIRSLTFTNIGLFGPRTSSLPTNQRPSLLQSFHFSGAIRSVDDPRLAEVISHCPHLVDLRLGVIAWSSEDVPKIDEAIGSLSKLEVIRRYHMYARSWTKAEVTNASAPYGSVALREIVDFGLPYPTGSNGLLENAIRRSTATLEVLLLRPKVEVSSFQQLHFPYPASPGYLAGRPLFSKLTHFELFVGVTPASLRVLAFVLPDLPLVHFGVGQHSYGLLTYANYKFLKSIYLRSADKTSIDVLYRSVVQSSTSSKCQIESLRLEWMLPTLFLERMGGQGLETVLKLMTLSQLQVLVINDEKYRWGTEAILAARCADFADGFTVRLVYYAKKHVPDIYKTGFRNVRGSSTKLPRHRVRPIEYVAFEKEYYTSVLPSFSQ</sequence>
<dbReference type="Proteomes" id="UP001194696">
    <property type="component" value="Unassembled WGS sequence"/>
</dbReference>
<dbReference type="EMBL" id="JAAAIM010000054">
    <property type="protein sequence ID" value="KAG0296565.1"/>
    <property type="molecule type" value="Genomic_DNA"/>
</dbReference>
<proteinExistence type="predicted"/>
<keyword evidence="2" id="KW-1185">Reference proteome</keyword>
<evidence type="ECO:0000313" key="1">
    <source>
        <dbReference type="EMBL" id="KAG0296565.1"/>
    </source>
</evidence>
<name>A0ABQ7KDN5_9FUNG</name>
<organism evidence="1 2">
    <name type="scientific">Linnemannia gamsii</name>
    <dbReference type="NCBI Taxonomy" id="64522"/>
    <lineage>
        <taxon>Eukaryota</taxon>
        <taxon>Fungi</taxon>
        <taxon>Fungi incertae sedis</taxon>
        <taxon>Mucoromycota</taxon>
        <taxon>Mortierellomycotina</taxon>
        <taxon>Mortierellomycetes</taxon>
        <taxon>Mortierellales</taxon>
        <taxon>Mortierellaceae</taxon>
        <taxon>Linnemannia</taxon>
    </lineage>
</organism>
<gene>
    <name evidence="1" type="ORF">BGZ96_009144</name>
</gene>
<evidence type="ECO:0000313" key="2">
    <source>
        <dbReference type="Proteomes" id="UP001194696"/>
    </source>
</evidence>
<reference evidence="1 2" key="1">
    <citation type="journal article" date="2020" name="Fungal Divers.">
        <title>Resolving the Mortierellaceae phylogeny through synthesis of multi-gene phylogenetics and phylogenomics.</title>
        <authorList>
            <person name="Vandepol N."/>
            <person name="Liber J."/>
            <person name="Desiro A."/>
            <person name="Na H."/>
            <person name="Kennedy M."/>
            <person name="Barry K."/>
            <person name="Grigoriev I.V."/>
            <person name="Miller A.N."/>
            <person name="O'Donnell K."/>
            <person name="Stajich J.E."/>
            <person name="Bonito G."/>
        </authorList>
    </citation>
    <scope>NUCLEOTIDE SEQUENCE [LARGE SCALE GENOMIC DNA]</scope>
    <source>
        <strain evidence="1 2">AD045</strain>
    </source>
</reference>
<comment type="caution">
    <text evidence="1">The sequence shown here is derived from an EMBL/GenBank/DDBJ whole genome shotgun (WGS) entry which is preliminary data.</text>
</comment>
<protein>
    <submittedName>
        <fullName evidence="1">Uncharacterized protein</fullName>
    </submittedName>
</protein>